<dbReference type="RefSeq" id="WP_245682606.1">
    <property type="nucleotide sequence ID" value="NZ_CP011509.1"/>
</dbReference>
<name>A0ABX9JP93_9BACT</name>
<organism evidence="1 2">
    <name type="scientific">Archangium gephyra</name>
    <dbReference type="NCBI Taxonomy" id="48"/>
    <lineage>
        <taxon>Bacteria</taxon>
        <taxon>Pseudomonadati</taxon>
        <taxon>Myxococcota</taxon>
        <taxon>Myxococcia</taxon>
        <taxon>Myxococcales</taxon>
        <taxon>Cystobacterineae</taxon>
        <taxon>Archangiaceae</taxon>
        <taxon>Archangium</taxon>
    </lineage>
</organism>
<comment type="caution">
    <text evidence="1">The sequence shown here is derived from an EMBL/GenBank/DDBJ whole genome shotgun (WGS) entry which is preliminary data.</text>
</comment>
<accession>A0ABX9JP93</accession>
<dbReference type="EMBL" id="QUMU01000016">
    <property type="protein sequence ID" value="REG23601.1"/>
    <property type="molecule type" value="Genomic_DNA"/>
</dbReference>
<evidence type="ECO:0000313" key="2">
    <source>
        <dbReference type="Proteomes" id="UP000256345"/>
    </source>
</evidence>
<protein>
    <recommendedName>
        <fullName evidence="3">Transposase</fullName>
    </recommendedName>
</protein>
<dbReference type="Proteomes" id="UP000256345">
    <property type="component" value="Unassembled WGS sequence"/>
</dbReference>
<sequence length="125" mass="13939">MFAQVHAAPDGAENLTVVVRYLLLVGDKRTRRTAGQVLHSVMDAQRAEELMRSYGEQLIERGRRRGLKQGLAEGLLRILAARGLLMDEQARQRVLACTDVATLEKWLDRALTATTLSEVLEDPAQ</sequence>
<reference evidence="1 2" key="1">
    <citation type="submission" date="2018-08" db="EMBL/GenBank/DDBJ databases">
        <title>Genomic Encyclopedia of Archaeal and Bacterial Type Strains, Phase II (KMG-II): from individual species to whole genera.</title>
        <authorList>
            <person name="Goeker M."/>
        </authorList>
    </citation>
    <scope>NUCLEOTIDE SEQUENCE [LARGE SCALE GENOMIC DNA]</scope>
    <source>
        <strain evidence="1 2">DSM 2261</strain>
    </source>
</reference>
<evidence type="ECO:0008006" key="3">
    <source>
        <dbReference type="Google" id="ProtNLM"/>
    </source>
</evidence>
<proteinExistence type="predicted"/>
<keyword evidence="2" id="KW-1185">Reference proteome</keyword>
<evidence type="ECO:0000313" key="1">
    <source>
        <dbReference type="EMBL" id="REG23601.1"/>
    </source>
</evidence>
<gene>
    <name evidence="1" type="ORF">ATI61_11671</name>
</gene>